<organism evidence="3 4">
    <name type="scientific">Phaeobacter gallaeciensis</name>
    <dbReference type="NCBI Taxonomy" id="60890"/>
    <lineage>
        <taxon>Bacteria</taxon>
        <taxon>Pseudomonadati</taxon>
        <taxon>Pseudomonadota</taxon>
        <taxon>Alphaproteobacteria</taxon>
        <taxon>Rhodobacterales</taxon>
        <taxon>Roseobacteraceae</taxon>
        <taxon>Phaeobacter</taxon>
    </lineage>
</organism>
<evidence type="ECO:0000313" key="4">
    <source>
        <dbReference type="Proteomes" id="UP001218364"/>
    </source>
</evidence>
<protein>
    <submittedName>
        <fullName evidence="3">Uncharacterized protein</fullName>
    </submittedName>
</protein>
<name>A0ABD4XC54_9RHOB</name>
<accession>A0ABD4XC54</accession>
<feature type="compositionally biased region" description="Gly residues" evidence="1">
    <location>
        <begin position="24"/>
        <end position="42"/>
    </location>
</feature>
<evidence type="ECO:0000256" key="1">
    <source>
        <dbReference type="SAM" id="MobiDB-lite"/>
    </source>
</evidence>
<proteinExistence type="predicted"/>
<feature type="chain" id="PRO_5044851749" evidence="2">
    <location>
        <begin position="21"/>
        <end position="200"/>
    </location>
</feature>
<keyword evidence="2" id="KW-0732">Signal</keyword>
<evidence type="ECO:0000313" key="3">
    <source>
        <dbReference type="EMBL" id="MDE4167098.1"/>
    </source>
</evidence>
<evidence type="ECO:0000256" key="2">
    <source>
        <dbReference type="SAM" id="SignalP"/>
    </source>
</evidence>
<dbReference type="RefSeq" id="WP_274834034.1">
    <property type="nucleotide sequence ID" value="NZ_JARCJF010000008.1"/>
</dbReference>
<dbReference type="EMBL" id="JARCJK010000008">
    <property type="protein sequence ID" value="MDE4167098.1"/>
    <property type="molecule type" value="Genomic_DNA"/>
</dbReference>
<dbReference type="AlphaFoldDB" id="A0ABD4XC54"/>
<dbReference type="Proteomes" id="UP001218364">
    <property type="component" value="Unassembled WGS sequence"/>
</dbReference>
<gene>
    <name evidence="3" type="ORF">PXK24_15490</name>
</gene>
<reference evidence="3 4" key="1">
    <citation type="submission" date="2023-02" db="EMBL/GenBank/DDBJ databases">
        <title>Population genomics of bacteria associated with diatom.</title>
        <authorList>
            <person name="Xie J."/>
            <person name="Wang H."/>
        </authorList>
    </citation>
    <scope>NUCLEOTIDE SEQUENCE [LARGE SCALE GENOMIC DNA]</scope>
    <source>
        <strain evidence="3 4">PT47_8</strain>
    </source>
</reference>
<feature type="region of interest" description="Disordered" evidence="1">
    <location>
        <begin position="23"/>
        <end position="45"/>
    </location>
</feature>
<feature type="region of interest" description="Disordered" evidence="1">
    <location>
        <begin position="119"/>
        <end position="140"/>
    </location>
</feature>
<comment type="caution">
    <text evidence="3">The sequence shown here is derived from an EMBL/GenBank/DDBJ whole genome shotgun (WGS) entry which is preliminary data.</text>
</comment>
<feature type="signal peptide" evidence="2">
    <location>
        <begin position="1"/>
        <end position="20"/>
    </location>
</feature>
<sequence length="200" mass="20967">MRVLRYLVILTLVLVGPVTAQETGGTGEGTYGGSEGSYGGEGTTSPGLSVANRVATPQQVVMRLNAIPEFCSSSGAYLVDCMAERMEQLAEGMSGLSGYQDARKTIGETAANLRKIARDNRDPQAPRAVVQHSDANTKSSRPLVAVASTRKRQAAAAAVSALEEAETILLRSAAQSTARAVQYQQIAAALGSNKVLLRSL</sequence>